<evidence type="ECO:0000313" key="3">
    <source>
        <dbReference type="Proteomes" id="UP000499080"/>
    </source>
</evidence>
<name>A0A4Y2PPD2_ARAVE</name>
<sequence length="95" mass="10631">MEPGFASVTLRLQSRDLTSRPPQPRSVDETGVTMVQKPRKIIARKGAKEIGSVTSVERGTLVTMALAVGAMATQFLLFSSWKNPMYMIVYWYIHV</sequence>
<keyword evidence="1" id="KW-1133">Transmembrane helix</keyword>
<evidence type="ECO:0000313" key="2">
    <source>
        <dbReference type="EMBL" id="GBN52783.1"/>
    </source>
</evidence>
<keyword evidence="1" id="KW-0812">Transmembrane</keyword>
<evidence type="ECO:0000256" key="1">
    <source>
        <dbReference type="SAM" id="Phobius"/>
    </source>
</evidence>
<proteinExistence type="predicted"/>
<accession>A0A4Y2PPD2</accession>
<dbReference type="EMBL" id="BGPR01011752">
    <property type="protein sequence ID" value="GBN52783.1"/>
    <property type="molecule type" value="Genomic_DNA"/>
</dbReference>
<keyword evidence="3" id="KW-1185">Reference proteome</keyword>
<organism evidence="2 3">
    <name type="scientific">Araneus ventricosus</name>
    <name type="common">Orbweaver spider</name>
    <name type="synonym">Epeira ventricosa</name>
    <dbReference type="NCBI Taxonomy" id="182803"/>
    <lineage>
        <taxon>Eukaryota</taxon>
        <taxon>Metazoa</taxon>
        <taxon>Ecdysozoa</taxon>
        <taxon>Arthropoda</taxon>
        <taxon>Chelicerata</taxon>
        <taxon>Arachnida</taxon>
        <taxon>Araneae</taxon>
        <taxon>Araneomorphae</taxon>
        <taxon>Entelegynae</taxon>
        <taxon>Araneoidea</taxon>
        <taxon>Araneidae</taxon>
        <taxon>Araneus</taxon>
    </lineage>
</organism>
<reference evidence="2 3" key="1">
    <citation type="journal article" date="2019" name="Sci. Rep.">
        <title>Orb-weaving spider Araneus ventricosus genome elucidates the spidroin gene catalogue.</title>
        <authorList>
            <person name="Kono N."/>
            <person name="Nakamura H."/>
            <person name="Ohtoshi R."/>
            <person name="Moran D.A.P."/>
            <person name="Shinohara A."/>
            <person name="Yoshida Y."/>
            <person name="Fujiwara M."/>
            <person name="Mori M."/>
            <person name="Tomita M."/>
            <person name="Arakawa K."/>
        </authorList>
    </citation>
    <scope>NUCLEOTIDE SEQUENCE [LARGE SCALE GENOMIC DNA]</scope>
</reference>
<dbReference type="Proteomes" id="UP000499080">
    <property type="component" value="Unassembled WGS sequence"/>
</dbReference>
<comment type="caution">
    <text evidence="2">The sequence shown here is derived from an EMBL/GenBank/DDBJ whole genome shotgun (WGS) entry which is preliminary data.</text>
</comment>
<protein>
    <submittedName>
        <fullName evidence="2">Uncharacterized protein</fullName>
    </submittedName>
</protein>
<keyword evidence="1" id="KW-0472">Membrane</keyword>
<dbReference type="AlphaFoldDB" id="A0A4Y2PPD2"/>
<dbReference type="OrthoDB" id="7489787at2759"/>
<feature type="transmembrane region" description="Helical" evidence="1">
    <location>
        <begin position="61"/>
        <end position="78"/>
    </location>
</feature>
<gene>
    <name evidence="2" type="ORF">AVEN_74880_1</name>
</gene>